<dbReference type="InterPro" id="IPR050113">
    <property type="entry name" value="Ub_conjugating_enzyme"/>
</dbReference>
<dbReference type="OrthoDB" id="10003983at2759"/>
<dbReference type="Pfam" id="PF00179">
    <property type="entry name" value="UQ_con"/>
    <property type="match status" value="1"/>
</dbReference>
<evidence type="ECO:0000259" key="1">
    <source>
        <dbReference type="PROSITE" id="PS50127"/>
    </source>
</evidence>
<evidence type="ECO:0000313" key="2">
    <source>
        <dbReference type="EMBL" id="CAF1339653.1"/>
    </source>
</evidence>
<name>A0A816D1K4_ADIRI</name>
<dbReference type="InterPro" id="IPR016135">
    <property type="entry name" value="UBQ-conjugating_enzyme/RWD"/>
</dbReference>
<dbReference type="SMART" id="SM00212">
    <property type="entry name" value="UBCc"/>
    <property type="match status" value="1"/>
</dbReference>
<dbReference type="PROSITE" id="PS50127">
    <property type="entry name" value="UBC_2"/>
    <property type="match status" value="1"/>
</dbReference>
<dbReference type="SUPFAM" id="SSF54495">
    <property type="entry name" value="UBC-like"/>
    <property type="match status" value="1"/>
</dbReference>
<dbReference type="PANTHER" id="PTHR24067">
    <property type="entry name" value="UBIQUITIN-CONJUGATING ENZYME E2"/>
    <property type="match status" value="1"/>
</dbReference>
<protein>
    <recommendedName>
        <fullName evidence="1">UBC core domain-containing protein</fullName>
    </recommendedName>
</protein>
<dbReference type="Gene3D" id="3.10.110.10">
    <property type="entry name" value="Ubiquitin Conjugating Enzyme"/>
    <property type="match status" value="1"/>
</dbReference>
<reference evidence="3" key="1">
    <citation type="submission" date="2021-02" db="EMBL/GenBank/DDBJ databases">
        <authorList>
            <person name="Nowell W R."/>
        </authorList>
    </citation>
    <scope>NUCLEOTIDE SEQUENCE</scope>
</reference>
<dbReference type="EMBL" id="CAJNOJ010000252">
    <property type="protein sequence ID" value="CAF1339653.1"/>
    <property type="molecule type" value="Genomic_DNA"/>
</dbReference>
<evidence type="ECO:0000313" key="4">
    <source>
        <dbReference type="Proteomes" id="UP000663828"/>
    </source>
</evidence>
<proteinExistence type="predicted"/>
<dbReference type="InterPro" id="IPR000608">
    <property type="entry name" value="UBC"/>
</dbReference>
<dbReference type="Proteomes" id="UP000663852">
    <property type="component" value="Unassembled WGS sequence"/>
</dbReference>
<evidence type="ECO:0000313" key="3">
    <source>
        <dbReference type="EMBL" id="CAF1631273.1"/>
    </source>
</evidence>
<dbReference type="AlphaFoldDB" id="A0A816D1K4"/>
<keyword evidence="4" id="KW-1185">Reference proteome</keyword>
<dbReference type="Proteomes" id="UP000663828">
    <property type="component" value="Unassembled WGS sequence"/>
</dbReference>
<accession>A0A816D1K4</accession>
<feature type="domain" description="UBC core" evidence="1">
    <location>
        <begin position="24"/>
        <end position="179"/>
    </location>
</feature>
<comment type="caution">
    <text evidence="3">The sequence shown here is derived from an EMBL/GenBank/DDBJ whole genome shotgun (WGS) entry which is preliminary data.</text>
</comment>
<organism evidence="3 4">
    <name type="scientific">Adineta ricciae</name>
    <name type="common">Rotifer</name>
    <dbReference type="NCBI Taxonomy" id="249248"/>
    <lineage>
        <taxon>Eukaryota</taxon>
        <taxon>Metazoa</taxon>
        <taxon>Spiralia</taxon>
        <taxon>Gnathifera</taxon>
        <taxon>Rotifera</taxon>
        <taxon>Eurotatoria</taxon>
        <taxon>Bdelloidea</taxon>
        <taxon>Adinetida</taxon>
        <taxon>Adinetidae</taxon>
        <taxon>Adineta</taxon>
    </lineage>
</organism>
<gene>
    <name evidence="2" type="ORF">EDS130_LOCUS32662</name>
    <name evidence="3" type="ORF">XAT740_LOCUS51692</name>
</gene>
<dbReference type="EMBL" id="CAJNOR010008294">
    <property type="protein sequence ID" value="CAF1631273.1"/>
    <property type="molecule type" value="Genomic_DNA"/>
</dbReference>
<sequence>MADCVFDQIYKDYKELKNWSGLSDETSRRVYEHQSCSLEDARDNIPTDERENNNASSDPAAFVVIYGWIYPSSEPFNGKKLPIQIRLAKAYPFLPPAVYMGIQLRHPNIEKNGRICIELLNPETESEYLSLVKVVEAVVKLMDEPDTDSSIDTETAALYRDDQPQYNRNIMAAVNTPVSR</sequence>